<evidence type="ECO:0000313" key="1">
    <source>
        <dbReference type="EMBL" id="KAF5834511.1"/>
    </source>
</evidence>
<protein>
    <recommendedName>
        <fullName evidence="3">Encoded protein</fullName>
    </recommendedName>
</protein>
<reference evidence="1" key="1">
    <citation type="submission" date="2017-08" db="EMBL/GenBank/DDBJ databases">
        <authorList>
            <person name="Polle J.E."/>
            <person name="Barry K."/>
            <person name="Cushman J."/>
            <person name="Schmutz J."/>
            <person name="Tran D."/>
            <person name="Hathwaick L.T."/>
            <person name="Yim W.C."/>
            <person name="Jenkins J."/>
            <person name="Mckie-Krisberg Z.M."/>
            <person name="Prochnik S."/>
            <person name="Lindquist E."/>
            <person name="Dockter R.B."/>
            <person name="Adam C."/>
            <person name="Molina H."/>
            <person name="Bunkerborg J."/>
            <person name="Jin E."/>
            <person name="Buchheim M."/>
            <person name="Magnuson J."/>
        </authorList>
    </citation>
    <scope>NUCLEOTIDE SEQUENCE</scope>
    <source>
        <strain evidence="1">CCAP 19/18</strain>
    </source>
</reference>
<evidence type="ECO:0008006" key="3">
    <source>
        <dbReference type="Google" id="ProtNLM"/>
    </source>
</evidence>
<accession>A0ABQ7GIS1</accession>
<sequence length="234" mass="24080">MRQHIVHLLWTASRLCRQERTLLRRVSIDVHRVASSRGHSWLQLPEPSIAPQTTARVVAGGAAVVAVAAATPPQAAILATPVRMLNLAAAAAVVMHEIVVAAVAAVTCELQQQLKRLGPHWQTVKPRAAAQTVRVAQSAQSYVAWGRLRLACGTLKVAFLMAQAASCCSVAAAAAAAAAVLRCLFGAGDGAAAAAAAAQSCSCHCQCLDVGAAAVAAAAQHMGRAFGALSRMLT</sequence>
<keyword evidence="2" id="KW-1185">Reference proteome</keyword>
<comment type="caution">
    <text evidence="1">The sequence shown here is derived from an EMBL/GenBank/DDBJ whole genome shotgun (WGS) entry which is preliminary data.</text>
</comment>
<organism evidence="1 2">
    <name type="scientific">Dunaliella salina</name>
    <name type="common">Green alga</name>
    <name type="synonym">Protococcus salinus</name>
    <dbReference type="NCBI Taxonomy" id="3046"/>
    <lineage>
        <taxon>Eukaryota</taxon>
        <taxon>Viridiplantae</taxon>
        <taxon>Chlorophyta</taxon>
        <taxon>core chlorophytes</taxon>
        <taxon>Chlorophyceae</taxon>
        <taxon>CS clade</taxon>
        <taxon>Chlamydomonadales</taxon>
        <taxon>Dunaliellaceae</taxon>
        <taxon>Dunaliella</taxon>
    </lineage>
</organism>
<evidence type="ECO:0000313" key="2">
    <source>
        <dbReference type="Proteomes" id="UP000815325"/>
    </source>
</evidence>
<dbReference type="EMBL" id="MU069752">
    <property type="protein sequence ID" value="KAF5834511.1"/>
    <property type="molecule type" value="Genomic_DNA"/>
</dbReference>
<name>A0ABQ7GIS1_DUNSA</name>
<dbReference type="Proteomes" id="UP000815325">
    <property type="component" value="Unassembled WGS sequence"/>
</dbReference>
<gene>
    <name evidence="1" type="ORF">DUNSADRAFT_8804</name>
</gene>
<proteinExistence type="predicted"/>